<reference evidence="1 2" key="1">
    <citation type="submission" date="2015-09" db="EMBL/GenBank/DDBJ databases">
        <authorList>
            <person name="Jackson K.R."/>
            <person name="Lunt B.L."/>
            <person name="Fisher J.N.B."/>
            <person name="Gardner A.V."/>
            <person name="Bailey M.E."/>
            <person name="Deus L.M."/>
            <person name="Earl A.S."/>
            <person name="Gibby P.D."/>
            <person name="Hartmann K.A."/>
            <person name="Liu J.E."/>
            <person name="Manci A.M."/>
            <person name="Nielsen D.A."/>
            <person name="Solomon M.B."/>
            <person name="Breakwell D.P."/>
            <person name="Burnett S.H."/>
            <person name="Grose J.H."/>
        </authorList>
    </citation>
    <scope>NUCLEOTIDE SEQUENCE [LARGE SCALE GENOMIC DNA]</scope>
    <source>
        <strain evidence="1 2">16</strain>
    </source>
</reference>
<keyword evidence="1" id="KW-0436">Ligase</keyword>
<organism evidence="1 2">
    <name type="scientific">Prosthecodimorpha hirschii</name>
    <dbReference type="NCBI Taxonomy" id="665126"/>
    <lineage>
        <taxon>Bacteria</taxon>
        <taxon>Pseudomonadati</taxon>
        <taxon>Pseudomonadota</taxon>
        <taxon>Alphaproteobacteria</taxon>
        <taxon>Hyphomicrobiales</taxon>
        <taxon>Ancalomicrobiaceae</taxon>
        <taxon>Prosthecodimorpha</taxon>
    </lineage>
</organism>
<dbReference type="STRING" id="665126.ABB55_23155"/>
<reference evidence="1 2" key="2">
    <citation type="submission" date="2015-10" db="EMBL/GenBank/DDBJ databases">
        <title>Draft Genome Sequence of Prosthecomicrobium hirschii ATCC 27832.</title>
        <authorList>
            <person name="Daniel J."/>
            <person name="Givan S.A."/>
            <person name="Brun Y.V."/>
            <person name="Brown P.J."/>
        </authorList>
    </citation>
    <scope>NUCLEOTIDE SEQUENCE [LARGE SCALE GENOMIC DNA]</scope>
    <source>
        <strain evidence="1 2">16</strain>
    </source>
</reference>
<comment type="caution">
    <text evidence="1">The sequence shown here is derived from an EMBL/GenBank/DDBJ whole genome shotgun (WGS) entry which is preliminary data.</text>
</comment>
<dbReference type="AlphaFoldDB" id="A0A0P6W6J9"/>
<sequence length="257" mass="28046">MAATGEGARWQGRNETKDGLRHAVWSDLETSGAGVGPVRSRIPDYVGAEAAAERLATLKAWRDAAIVKCNPDPPQIPVRRKALEAGKRLYAPVPELVKPFPFVLLDPDALARRGIAFADAARSEVFVEVGEPVRFQEMRPMDLIVVGSVAVTRAGGRTGKGGGFADLELGIFRELGLVRPSTPIVTTVHGLQVVDRERLVIEAHDSALDWIATPDELIETRTAHPQPRGVDWDRVRPDQFADIPFLAELRAEIEARG</sequence>
<dbReference type="Gene3D" id="3.40.50.10420">
    <property type="entry name" value="NagB/RpiA/CoA transferase-like"/>
    <property type="match status" value="1"/>
</dbReference>
<accession>A0A0P6W6J9</accession>
<dbReference type="RefSeq" id="WP_054360932.1">
    <property type="nucleotide sequence ID" value="NZ_JAPCYQ010000001.1"/>
</dbReference>
<dbReference type="InterPro" id="IPR024185">
    <property type="entry name" value="FTHF_cligase-like_sf"/>
</dbReference>
<dbReference type="InterPro" id="IPR037171">
    <property type="entry name" value="NagB/RpiA_transferase-like"/>
</dbReference>
<protein>
    <submittedName>
        <fullName evidence="1">5-formyltetrahydrofolate cyclo-ligase</fullName>
    </submittedName>
</protein>
<dbReference type="PANTHER" id="PTHR13017">
    <property type="entry name" value="5-FORMYLTETRAHYDROFOLATE CYCLO-LIGASE-RELATED"/>
    <property type="match status" value="1"/>
</dbReference>
<dbReference type="GO" id="GO:0016874">
    <property type="term" value="F:ligase activity"/>
    <property type="evidence" value="ECO:0007669"/>
    <property type="project" value="UniProtKB-KW"/>
</dbReference>
<proteinExistence type="predicted"/>
<dbReference type="Proteomes" id="UP000048984">
    <property type="component" value="Unassembled WGS sequence"/>
</dbReference>
<evidence type="ECO:0000313" key="1">
    <source>
        <dbReference type="EMBL" id="KPL54766.1"/>
    </source>
</evidence>
<dbReference type="InterPro" id="IPR002698">
    <property type="entry name" value="FTHF_cligase"/>
</dbReference>
<evidence type="ECO:0000313" key="2">
    <source>
        <dbReference type="Proteomes" id="UP000048984"/>
    </source>
</evidence>
<gene>
    <name evidence="1" type="ORF">ABB55_23155</name>
</gene>
<dbReference type="SUPFAM" id="SSF100950">
    <property type="entry name" value="NagB/RpiA/CoA transferase-like"/>
    <property type="match status" value="1"/>
</dbReference>
<dbReference type="EMBL" id="LJYW01000001">
    <property type="protein sequence ID" value="KPL54766.1"/>
    <property type="molecule type" value="Genomic_DNA"/>
</dbReference>
<dbReference type="GO" id="GO:0005737">
    <property type="term" value="C:cytoplasm"/>
    <property type="evidence" value="ECO:0007669"/>
    <property type="project" value="TreeGrafter"/>
</dbReference>
<keyword evidence="2" id="KW-1185">Reference proteome</keyword>
<name>A0A0P6W6J9_9HYPH</name>
<dbReference type="Pfam" id="PF01812">
    <property type="entry name" value="5-FTHF_cyc-lig"/>
    <property type="match status" value="1"/>
</dbReference>
<dbReference type="PANTHER" id="PTHR13017:SF0">
    <property type="entry name" value="METHENYLTETRAHYDROFOLATE SYNTHASE DOMAIN-CONTAINING PROTEIN"/>
    <property type="match status" value="1"/>
</dbReference>